<dbReference type="SUPFAM" id="SSF57850">
    <property type="entry name" value="RING/U-box"/>
    <property type="match status" value="1"/>
</dbReference>
<gene>
    <name evidence="8" type="ORF">D910_08805</name>
</gene>
<evidence type="ECO:0000256" key="4">
    <source>
        <dbReference type="ARBA" id="ARBA00022833"/>
    </source>
</evidence>
<dbReference type="AlphaFoldDB" id="U4UN91"/>
<keyword evidence="2" id="KW-0479">Metal-binding</keyword>
<dbReference type="SUPFAM" id="SSF46689">
    <property type="entry name" value="Homeodomain-like"/>
    <property type="match status" value="1"/>
</dbReference>
<dbReference type="InterPro" id="IPR000433">
    <property type="entry name" value="Znf_ZZ"/>
</dbReference>
<dbReference type="SMART" id="SM00717">
    <property type="entry name" value="SANT"/>
    <property type="match status" value="1"/>
</dbReference>
<dbReference type="InterPro" id="IPR017930">
    <property type="entry name" value="Myb_dom"/>
</dbReference>
<evidence type="ECO:0000313" key="9">
    <source>
        <dbReference type="Proteomes" id="UP000030742"/>
    </source>
</evidence>
<proteinExistence type="predicted"/>
<name>U4UN91_DENPD</name>
<feature type="domain" description="ZZ-type" evidence="6">
    <location>
        <begin position="307"/>
        <end position="365"/>
    </location>
</feature>
<dbReference type="PANTHER" id="PTHR22705:SF0">
    <property type="entry name" value="ZZ-TYPE ZINC FINGER-CONTAINING PROTEIN 3"/>
    <property type="match status" value="1"/>
</dbReference>
<dbReference type="InterPro" id="IPR037830">
    <property type="entry name" value="ZZZ3"/>
</dbReference>
<comment type="subcellular location">
    <subcellularLocation>
        <location evidence="1">Nucleus</location>
    </subcellularLocation>
</comment>
<dbReference type="STRING" id="77166.U4UN91"/>
<reference evidence="8 9" key="1">
    <citation type="journal article" date="2013" name="Genome Biol.">
        <title>Draft genome of the mountain pine beetle, Dendroctonus ponderosae Hopkins, a major forest pest.</title>
        <authorList>
            <person name="Keeling C.I."/>
            <person name="Yuen M.M."/>
            <person name="Liao N.Y."/>
            <person name="Docking T.R."/>
            <person name="Chan S.K."/>
            <person name="Taylor G.A."/>
            <person name="Palmquist D.L."/>
            <person name="Jackman S.D."/>
            <person name="Nguyen A."/>
            <person name="Li M."/>
            <person name="Henderson H."/>
            <person name="Janes J.K."/>
            <person name="Zhao Y."/>
            <person name="Pandoh P."/>
            <person name="Moore R."/>
            <person name="Sperling F.A."/>
            <person name="Huber D.P."/>
            <person name="Birol I."/>
            <person name="Jones S.J."/>
            <person name="Bohlmann J."/>
        </authorList>
    </citation>
    <scope>NUCLEOTIDE SEQUENCE</scope>
</reference>
<dbReference type="Proteomes" id="UP000030742">
    <property type="component" value="Unassembled WGS sequence"/>
</dbReference>
<dbReference type="CDD" id="cd00167">
    <property type="entry name" value="SANT"/>
    <property type="match status" value="1"/>
</dbReference>
<feature type="domain" description="HTH myb-type" evidence="7">
    <location>
        <begin position="133"/>
        <end position="186"/>
    </location>
</feature>
<dbReference type="GO" id="GO:0005634">
    <property type="term" value="C:nucleus"/>
    <property type="evidence" value="ECO:0007669"/>
    <property type="project" value="UniProtKB-SubCell"/>
</dbReference>
<evidence type="ECO:0000259" key="7">
    <source>
        <dbReference type="PROSITE" id="PS51294"/>
    </source>
</evidence>
<evidence type="ECO:0000256" key="3">
    <source>
        <dbReference type="ARBA" id="ARBA00022771"/>
    </source>
</evidence>
<accession>U4UN91</accession>
<evidence type="ECO:0000256" key="2">
    <source>
        <dbReference type="ARBA" id="ARBA00022723"/>
    </source>
</evidence>
<dbReference type="Gene3D" id="3.30.60.90">
    <property type="match status" value="1"/>
</dbReference>
<dbReference type="GO" id="GO:0008270">
    <property type="term" value="F:zinc ion binding"/>
    <property type="evidence" value="ECO:0007669"/>
    <property type="project" value="UniProtKB-KW"/>
</dbReference>
<feature type="non-terminal residue" evidence="8">
    <location>
        <position position="365"/>
    </location>
</feature>
<keyword evidence="3 5" id="KW-0863">Zinc-finger</keyword>
<dbReference type="PROSITE" id="PS51294">
    <property type="entry name" value="HTH_MYB"/>
    <property type="match status" value="1"/>
</dbReference>
<dbReference type="InterPro" id="IPR001005">
    <property type="entry name" value="SANT/Myb"/>
</dbReference>
<dbReference type="Gene3D" id="1.10.10.60">
    <property type="entry name" value="Homeodomain-like"/>
    <property type="match status" value="1"/>
</dbReference>
<dbReference type="Pfam" id="PF00569">
    <property type="entry name" value="ZZ"/>
    <property type="match status" value="1"/>
</dbReference>
<dbReference type="Pfam" id="PF00249">
    <property type="entry name" value="Myb_DNA-binding"/>
    <property type="match status" value="1"/>
</dbReference>
<dbReference type="PROSITE" id="PS50135">
    <property type="entry name" value="ZF_ZZ_2"/>
    <property type="match status" value="1"/>
</dbReference>
<protein>
    <submittedName>
        <fullName evidence="8">Uncharacterized protein</fullName>
    </submittedName>
</protein>
<dbReference type="OrthoDB" id="6776478at2759"/>
<dbReference type="InterPro" id="IPR043145">
    <property type="entry name" value="Znf_ZZ_sf"/>
</dbReference>
<evidence type="ECO:0000259" key="6">
    <source>
        <dbReference type="PROSITE" id="PS50135"/>
    </source>
</evidence>
<evidence type="ECO:0000313" key="8">
    <source>
        <dbReference type="EMBL" id="ERL91475.1"/>
    </source>
</evidence>
<dbReference type="InterPro" id="IPR009057">
    <property type="entry name" value="Homeodomain-like_sf"/>
</dbReference>
<evidence type="ECO:0000256" key="5">
    <source>
        <dbReference type="PROSITE-ProRule" id="PRU00228"/>
    </source>
</evidence>
<dbReference type="GO" id="GO:0070461">
    <property type="term" value="C:SAGA-type complex"/>
    <property type="evidence" value="ECO:0007669"/>
    <property type="project" value="UniProtKB-ARBA"/>
</dbReference>
<dbReference type="EMBL" id="KB632287">
    <property type="protein sequence ID" value="ERL91475.1"/>
    <property type="molecule type" value="Genomic_DNA"/>
</dbReference>
<organism evidence="8 9">
    <name type="scientific">Dendroctonus ponderosae</name>
    <name type="common">Mountain pine beetle</name>
    <dbReference type="NCBI Taxonomy" id="77166"/>
    <lineage>
        <taxon>Eukaryota</taxon>
        <taxon>Metazoa</taxon>
        <taxon>Ecdysozoa</taxon>
        <taxon>Arthropoda</taxon>
        <taxon>Hexapoda</taxon>
        <taxon>Insecta</taxon>
        <taxon>Pterygota</taxon>
        <taxon>Neoptera</taxon>
        <taxon>Endopterygota</taxon>
        <taxon>Coleoptera</taxon>
        <taxon>Polyphaga</taxon>
        <taxon>Cucujiformia</taxon>
        <taxon>Curculionidae</taxon>
        <taxon>Scolytinae</taxon>
        <taxon>Dendroctonus</taxon>
    </lineage>
</organism>
<dbReference type="SMART" id="SM00291">
    <property type="entry name" value="ZnF_ZZ"/>
    <property type="match status" value="1"/>
</dbReference>
<keyword evidence="4" id="KW-0862">Zinc</keyword>
<evidence type="ECO:0000256" key="1">
    <source>
        <dbReference type="ARBA" id="ARBA00004123"/>
    </source>
</evidence>
<dbReference type="PANTHER" id="PTHR22705">
    <property type="entry name" value="ZINC FINGER, ZZ DOMAIN CONTAINING 3"/>
    <property type="match status" value="1"/>
</dbReference>
<sequence>MDDQAPSLDVENDLFTFESGHLALKGNEDYCEVLKTLVCLSAQREKALKDYKAIAELKIECLKDPFGTLKKMQTDNNLGIPPMLELPKLPKIDFQKYKMKVAESDLMEIYSDKPQNSPDKPIVEKATGGTYKAWSPEEQRRLEELLRIYPPEPIEMKRFQKIADALGNKTVHQVASRLQKYFLKLYKAGLPIPGRIPKCAEKYRKSAHHKHQRFNHYLWKPTTFFPELSIPVQMEDLNNIPGPSEVPTNINNSSRNDNYLMRTDYLQSSGDTEATENFSPELQLKLLKRVREVKVCESADSYVPFSHAGYKCNYCDESPIVGTRWYCTVCSDSVDFCSDCVISQMYTETPHPFNHWLAAVQDDSG</sequence>